<feature type="active site" evidence="10 11">
    <location>
        <position position="196"/>
    </location>
</feature>
<dbReference type="PROSITE" id="PS51273">
    <property type="entry name" value="GATASE_TYPE_1"/>
    <property type="match status" value="1"/>
</dbReference>
<evidence type="ECO:0000259" key="12">
    <source>
        <dbReference type="Pfam" id="PF00117"/>
    </source>
</evidence>
<comment type="catalytic activity">
    <reaction evidence="9 10">
        <text>L-glutamine + H2O = L-glutamate + NH4(+)</text>
        <dbReference type="Rhea" id="RHEA:15889"/>
        <dbReference type="ChEBI" id="CHEBI:15377"/>
        <dbReference type="ChEBI" id="CHEBI:28938"/>
        <dbReference type="ChEBI" id="CHEBI:29985"/>
        <dbReference type="ChEBI" id="CHEBI:58359"/>
        <dbReference type="EC" id="3.5.1.2"/>
    </reaction>
</comment>
<keyword evidence="6 10" id="KW-0368">Histidine biosynthesis</keyword>
<evidence type="ECO:0000313" key="13">
    <source>
        <dbReference type="EMBL" id="QPJ66726.1"/>
    </source>
</evidence>
<dbReference type="InterPro" id="IPR010139">
    <property type="entry name" value="Imidazole-glycPsynth_HisH"/>
</dbReference>
<protein>
    <recommendedName>
        <fullName evidence="10">Imidazole glycerol phosphate synthase subunit HisH</fullName>
        <ecNumber evidence="10">4.3.2.10</ecNumber>
    </recommendedName>
    <alternativeName>
        <fullName evidence="10">IGP synthase glutaminase subunit</fullName>
        <ecNumber evidence="10">3.5.1.2</ecNumber>
    </alternativeName>
    <alternativeName>
        <fullName evidence="10">IGP synthase subunit HisH</fullName>
    </alternativeName>
    <alternativeName>
        <fullName evidence="10">ImGP synthase subunit HisH</fullName>
        <shortName evidence="10">IGPS subunit HisH</shortName>
    </alternativeName>
</protein>
<gene>
    <name evidence="10 13" type="primary">hisH</name>
    <name evidence="13" type="ORF">G3M78_00995</name>
</gene>
<reference evidence="14" key="1">
    <citation type="submission" date="2020-02" db="EMBL/GenBank/DDBJ databases">
        <title>Genomic and physiological characterization of two novel Nitrospinaceae genera.</title>
        <authorList>
            <person name="Mueller A.J."/>
            <person name="Jung M.-Y."/>
            <person name="Strachan C.R."/>
            <person name="Herbold C.W."/>
            <person name="Kirkegaard R.H."/>
            <person name="Daims H."/>
        </authorList>
    </citation>
    <scope>NUCLEOTIDE SEQUENCE [LARGE SCALE GENOMIC DNA]</scope>
</reference>
<dbReference type="InterPro" id="IPR029062">
    <property type="entry name" value="Class_I_gatase-like"/>
</dbReference>
<feature type="active site" evidence="10 11">
    <location>
        <position position="198"/>
    </location>
</feature>
<dbReference type="Gene3D" id="3.40.50.880">
    <property type="match status" value="1"/>
</dbReference>
<dbReference type="UniPathway" id="UPA00031">
    <property type="reaction ID" value="UER00010"/>
</dbReference>
<evidence type="ECO:0000256" key="6">
    <source>
        <dbReference type="ARBA" id="ARBA00023102"/>
    </source>
</evidence>
<keyword evidence="3 10" id="KW-0028">Amino-acid biosynthesis</keyword>
<dbReference type="PIRSF" id="PIRSF000495">
    <property type="entry name" value="Amidotransf_hisH"/>
    <property type="match status" value="1"/>
</dbReference>
<dbReference type="CDD" id="cd01748">
    <property type="entry name" value="GATase1_IGP_Synthase"/>
    <property type="match status" value="1"/>
</dbReference>
<evidence type="ECO:0000256" key="4">
    <source>
        <dbReference type="ARBA" id="ARBA00022801"/>
    </source>
</evidence>
<feature type="domain" description="Glutamine amidotransferase" evidence="12">
    <location>
        <begin position="6"/>
        <end position="212"/>
    </location>
</feature>
<dbReference type="NCBIfam" id="TIGR01855">
    <property type="entry name" value="IMP_synth_hisH"/>
    <property type="match status" value="1"/>
</dbReference>
<accession>A0A7T0C572</accession>
<name>A0A7T0C572_9BACT</name>
<evidence type="ECO:0000256" key="11">
    <source>
        <dbReference type="PIRSR" id="PIRSR000495-1"/>
    </source>
</evidence>
<feature type="active site" description="Nucleophile" evidence="10 11">
    <location>
        <position position="81"/>
    </location>
</feature>
<dbReference type="GO" id="GO:0000105">
    <property type="term" value="P:L-histidine biosynthetic process"/>
    <property type="evidence" value="ECO:0007669"/>
    <property type="project" value="UniProtKB-UniRule"/>
</dbReference>
<keyword evidence="5 10" id="KW-0315">Glutamine amidotransferase</keyword>
<evidence type="ECO:0000313" key="14">
    <source>
        <dbReference type="Proteomes" id="UP000594464"/>
    </source>
</evidence>
<organism evidence="13 14">
    <name type="scientific">Candidatus Nitrohelix vancouverensis</name>
    <dbReference type="NCBI Taxonomy" id="2705534"/>
    <lineage>
        <taxon>Bacteria</taxon>
        <taxon>Pseudomonadati</taxon>
        <taxon>Nitrospinota/Tectimicrobiota group</taxon>
        <taxon>Nitrospinota</taxon>
        <taxon>Nitrospinia</taxon>
        <taxon>Nitrospinales</taxon>
        <taxon>Nitrospinaceae</taxon>
        <taxon>Candidatus Nitrohelix</taxon>
    </lineage>
</organism>
<evidence type="ECO:0000256" key="5">
    <source>
        <dbReference type="ARBA" id="ARBA00022962"/>
    </source>
</evidence>
<sequence>MVNVAIVDYGLGNLFSIQRAFDSLGANSCITEKPEELTAADKIVLPGVGAFEEGMCRLRKNGLMEALIAVKVMGKPILGICLGMQLLMSESEENGLHSGLDFLTGRVVRFTPCINPDERYKIPHICWNSIQRPDEAEDTWSRSVLSGIPGGAFMYFAHSYYVEITGNNDLLAKTSYGVDHFASVVQKDNVAGCQFHPERSGEQGLQILNNFVNG</sequence>
<comment type="pathway">
    <text evidence="1 10">Amino-acid biosynthesis; L-histidine biosynthesis; L-histidine from 5-phospho-alpha-D-ribose 1-diphosphate: step 5/9.</text>
</comment>
<dbReference type="InterPro" id="IPR017926">
    <property type="entry name" value="GATASE"/>
</dbReference>
<evidence type="ECO:0000256" key="2">
    <source>
        <dbReference type="ARBA" id="ARBA00011152"/>
    </source>
</evidence>
<dbReference type="GO" id="GO:0016829">
    <property type="term" value="F:lyase activity"/>
    <property type="evidence" value="ECO:0007669"/>
    <property type="project" value="UniProtKB-KW"/>
</dbReference>
<dbReference type="PANTHER" id="PTHR42701:SF1">
    <property type="entry name" value="IMIDAZOLE GLYCEROL PHOSPHATE SYNTHASE SUBUNIT HISH"/>
    <property type="match status" value="1"/>
</dbReference>
<comment type="subunit">
    <text evidence="2 10">Heterodimer of HisH and HisF.</text>
</comment>
<dbReference type="PANTHER" id="PTHR42701">
    <property type="entry name" value="IMIDAZOLE GLYCEROL PHOSPHATE SYNTHASE SUBUNIT HISH"/>
    <property type="match status" value="1"/>
</dbReference>
<evidence type="ECO:0000256" key="3">
    <source>
        <dbReference type="ARBA" id="ARBA00022605"/>
    </source>
</evidence>
<dbReference type="KEGG" id="nva:G3M78_00995"/>
<proteinExistence type="inferred from homology"/>
<dbReference type="HAMAP" id="MF_00278">
    <property type="entry name" value="HisH"/>
    <property type="match status" value="1"/>
</dbReference>
<dbReference type="GO" id="GO:0004359">
    <property type="term" value="F:glutaminase activity"/>
    <property type="evidence" value="ECO:0007669"/>
    <property type="project" value="UniProtKB-EC"/>
</dbReference>
<comment type="catalytic activity">
    <reaction evidence="8 10">
        <text>5-[(5-phospho-1-deoxy-D-ribulos-1-ylimino)methylamino]-1-(5-phospho-beta-D-ribosyl)imidazole-4-carboxamide + L-glutamine = D-erythro-1-(imidazol-4-yl)glycerol 3-phosphate + 5-amino-1-(5-phospho-beta-D-ribosyl)imidazole-4-carboxamide + L-glutamate + H(+)</text>
        <dbReference type="Rhea" id="RHEA:24793"/>
        <dbReference type="ChEBI" id="CHEBI:15378"/>
        <dbReference type="ChEBI" id="CHEBI:29985"/>
        <dbReference type="ChEBI" id="CHEBI:58278"/>
        <dbReference type="ChEBI" id="CHEBI:58359"/>
        <dbReference type="ChEBI" id="CHEBI:58475"/>
        <dbReference type="ChEBI" id="CHEBI:58525"/>
        <dbReference type="EC" id="4.3.2.10"/>
    </reaction>
</comment>
<dbReference type="GO" id="GO:0005737">
    <property type="term" value="C:cytoplasm"/>
    <property type="evidence" value="ECO:0007669"/>
    <property type="project" value="UniProtKB-SubCell"/>
</dbReference>
<dbReference type="EMBL" id="CP048620">
    <property type="protein sequence ID" value="QPJ66726.1"/>
    <property type="molecule type" value="Genomic_DNA"/>
</dbReference>
<comment type="subcellular location">
    <subcellularLocation>
        <location evidence="10">Cytoplasm</location>
    </subcellularLocation>
</comment>
<evidence type="ECO:0000256" key="10">
    <source>
        <dbReference type="HAMAP-Rule" id="MF_00278"/>
    </source>
</evidence>
<evidence type="ECO:0000256" key="1">
    <source>
        <dbReference type="ARBA" id="ARBA00005091"/>
    </source>
</evidence>
<comment type="function">
    <text evidence="10">IGPS catalyzes the conversion of PRFAR and glutamine to IGP, AICAR and glutamate. The HisH subunit catalyzes the hydrolysis of glutamine to glutamate and ammonia as part of the synthesis of IGP and AICAR. The resulting ammonia molecule is channeled to the active site of HisF.</text>
</comment>
<dbReference type="AlphaFoldDB" id="A0A7T0C572"/>
<evidence type="ECO:0000256" key="7">
    <source>
        <dbReference type="ARBA" id="ARBA00023239"/>
    </source>
</evidence>
<keyword evidence="4 10" id="KW-0378">Hydrolase</keyword>
<keyword evidence="10" id="KW-0963">Cytoplasm</keyword>
<dbReference type="Pfam" id="PF00117">
    <property type="entry name" value="GATase"/>
    <property type="match status" value="1"/>
</dbReference>
<dbReference type="EC" id="3.5.1.2" evidence="10"/>
<dbReference type="Proteomes" id="UP000594464">
    <property type="component" value="Chromosome"/>
</dbReference>
<keyword evidence="7 10" id="KW-0456">Lyase</keyword>
<evidence type="ECO:0000256" key="9">
    <source>
        <dbReference type="ARBA" id="ARBA00049534"/>
    </source>
</evidence>
<dbReference type="GO" id="GO:0000107">
    <property type="term" value="F:imidazoleglycerol-phosphate synthase activity"/>
    <property type="evidence" value="ECO:0007669"/>
    <property type="project" value="UniProtKB-UniRule"/>
</dbReference>
<evidence type="ECO:0000256" key="8">
    <source>
        <dbReference type="ARBA" id="ARBA00047838"/>
    </source>
</evidence>
<dbReference type="EC" id="4.3.2.10" evidence="10"/>
<dbReference type="SUPFAM" id="SSF52317">
    <property type="entry name" value="Class I glutamine amidotransferase-like"/>
    <property type="match status" value="1"/>
</dbReference>